<evidence type="ECO:0000256" key="1">
    <source>
        <dbReference type="SAM" id="Coils"/>
    </source>
</evidence>
<accession>A0A562HZ18</accession>
<reference evidence="2 3" key="1">
    <citation type="submission" date="2019-07" db="EMBL/GenBank/DDBJ databases">
        <title>Genomic Encyclopedia of Type Strains, Phase I: the one thousand microbial genomes (KMG-I) project.</title>
        <authorList>
            <person name="Kyrpides N."/>
        </authorList>
    </citation>
    <scope>NUCLEOTIDE SEQUENCE [LARGE SCALE GENOMIC DNA]</scope>
    <source>
        <strain evidence="2 3">DSM 375</strain>
    </source>
</reference>
<dbReference type="RefSeq" id="WP_144573278.1">
    <property type="nucleotide sequence ID" value="NZ_VLKG01000017.1"/>
</dbReference>
<proteinExistence type="predicted"/>
<dbReference type="AlphaFoldDB" id="A0A562HZ18"/>
<keyword evidence="1" id="KW-0175">Coiled coil</keyword>
<sequence length="223" mass="25435">MSSPQLDKAFAAAEEVRKGIAELKNQRAQVQHRKERLLAEQETLFTQPLTREDLKSLIGLYVDKRADLFIPLSGLKEKFAVMANPSRHHSMDKKRGAGCHLRDLDKYPTMSLEDERTFFGRYGFELTSFEQFKTTGIAECYFFGDQIKAKLEQAFDLLFKEYPAEDQNNIGPSVAERRKRLAIIAQELAGVDTELCSIGKQLQTLGYVESTPVPTPPRQLMRF</sequence>
<dbReference type="EMBL" id="VLKG01000017">
    <property type="protein sequence ID" value="TWH63846.1"/>
    <property type="molecule type" value="Genomic_DNA"/>
</dbReference>
<comment type="caution">
    <text evidence="2">The sequence shown here is derived from an EMBL/GenBank/DDBJ whole genome shotgun (WGS) entry which is preliminary data.</text>
</comment>
<keyword evidence="3" id="KW-1185">Reference proteome</keyword>
<evidence type="ECO:0000313" key="3">
    <source>
        <dbReference type="Proteomes" id="UP000319627"/>
    </source>
</evidence>
<protein>
    <submittedName>
        <fullName evidence="2">Uncharacterized protein</fullName>
    </submittedName>
</protein>
<organism evidence="2 3">
    <name type="scientific">Azomonas agilis</name>
    <dbReference type="NCBI Taxonomy" id="116849"/>
    <lineage>
        <taxon>Bacteria</taxon>
        <taxon>Pseudomonadati</taxon>
        <taxon>Pseudomonadota</taxon>
        <taxon>Gammaproteobacteria</taxon>
        <taxon>Pseudomonadales</taxon>
        <taxon>Pseudomonadaceae</taxon>
        <taxon>Azomonas</taxon>
    </lineage>
</organism>
<gene>
    <name evidence="2" type="ORF">LX59_03010</name>
</gene>
<feature type="coiled-coil region" evidence="1">
    <location>
        <begin position="6"/>
        <end position="40"/>
    </location>
</feature>
<dbReference type="Proteomes" id="UP000319627">
    <property type="component" value="Unassembled WGS sequence"/>
</dbReference>
<name>A0A562HZ18_9GAMM</name>
<evidence type="ECO:0000313" key="2">
    <source>
        <dbReference type="EMBL" id="TWH63846.1"/>
    </source>
</evidence>